<evidence type="ECO:0000313" key="1">
    <source>
        <dbReference type="EMBL" id="MFI1717365.1"/>
    </source>
</evidence>
<dbReference type="Proteomes" id="UP001611339">
    <property type="component" value="Unassembled WGS sequence"/>
</dbReference>
<name>A0ABW7UCL9_9ACTN</name>
<organism evidence="1 2">
    <name type="scientific">Streptomyces litmocidini</name>
    <dbReference type="NCBI Taxonomy" id="67318"/>
    <lineage>
        <taxon>Bacteria</taxon>
        <taxon>Bacillati</taxon>
        <taxon>Actinomycetota</taxon>
        <taxon>Actinomycetes</taxon>
        <taxon>Kitasatosporales</taxon>
        <taxon>Streptomycetaceae</taxon>
        <taxon>Streptomyces</taxon>
    </lineage>
</organism>
<protein>
    <submittedName>
        <fullName evidence="1">Uncharacterized protein</fullName>
    </submittedName>
</protein>
<dbReference type="EMBL" id="JBIRUI010000014">
    <property type="protein sequence ID" value="MFI1717365.1"/>
    <property type="molecule type" value="Genomic_DNA"/>
</dbReference>
<reference evidence="1 2" key="1">
    <citation type="submission" date="2024-10" db="EMBL/GenBank/DDBJ databases">
        <title>The Natural Products Discovery Center: Release of the First 8490 Sequenced Strains for Exploring Actinobacteria Biosynthetic Diversity.</title>
        <authorList>
            <person name="Kalkreuter E."/>
            <person name="Kautsar S.A."/>
            <person name="Yang D."/>
            <person name="Bader C.D."/>
            <person name="Teijaro C.N."/>
            <person name="Fluegel L."/>
            <person name="Davis C.M."/>
            <person name="Simpson J.R."/>
            <person name="Lauterbach L."/>
            <person name="Steele A.D."/>
            <person name="Gui C."/>
            <person name="Meng S."/>
            <person name="Li G."/>
            <person name="Viehrig K."/>
            <person name="Ye F."/>
            <person name="Su P."/>
            <person name="Kiefer A.F."/>
            <person name="Nichols A."/>
            <person name="Cepeda A.J."/>
            <person name="Yan W."/>
            <person name="Fan B."/>
            <person name="Jiang Y."/>
            <person name="Adhikari A."/>
            <person name="Zheng C.-J."/>
            <person name="Schuster L."/>
            <person name="Cowan T.M."/>
            <person name="Smanski M.J."/>
            <person name="Chevrette M.G."/>
            <person name="De Carvalho L.P.S."/>
            <person name="Shen B."/>
        </authorList>
    </citation>
    <scope>NUCLEOTIDE SEQUENCE [LARGE SCALE GENOMIC DNA]</scope>
    <source>
        <strain evidence="1 2">NPDC020602</strain>
    </source>
</reference>
<gene>
    <name evidence="1" type="ORF">ACH407_27805</name>
</gene>
<keyword evidence="2" id="KW-1185">Reference proteome</keyword>
<sequence length="40" mass="4671">MRVRFRWSGISARTARREQAFAVVDTDARVTNRVTEFSRA</sequence>
<comment type="caution">
    <text evidence="1">The sequence shown here is derived from an EMBL/GenBank/DDBJ whole genome shotgun (WGS) entry which is preliminary data.</text>
</comment>
<proteinExistence type="predicted"/>
<dbReference type="RefSeq" id="WP_260174552.1">
    <property type="nucleotide sequence ID" value="NZ_JBIRUI010000014.1"/>
</dbReference>
<accession>A0ABW7UCL9</accession>
<evidence type="ECO:0000313" key="2">
    <source>
        <dbReference type="Proteomes" id="UP001611339"/>
    </source>
</evidence>